<evidence type="ECO:0000313" key="2">
    <source>
        <dbReference type="Proteomes" id="UP001291930"/>
    </source>
</evidence>
<dbReference type="EMBL" id="JAXOVW010000073">
    <property type="protein sequence ID" value="MDZ5609593.1"/>
    <property type="molecule type" value="Genomic_DNA"/>
</dbReference>
<evidence type="ECO:0000313" key="1">
    <source>
        <dbReference type="EMBL" id="MDZ5609593.1"/>
    </source>
</evidence>
<sequence>MDIDKVITQLRKSADFSKKQAEAIGSKDLEFHGYFKGQSEAFRSAALLLSKLALDDTLANK</sequence>
<dbReference type="RefSeq" id="WP_374219020.1">
    <property type="nucleotide sequence ID" value="NZ_JAXOVW010000073.1"/>
</dbReference>
<reference evidence="2" key="1">
    <citation type="submission" date="2023-11" db="EMBL/GenBank/DDBJ databases">
        <title>Genome Sequence of Bacillus pseudomycoides stain BUPM19.</title>
        <authorList>
            <person name="Farhat A."/>
        </authorList>
    </citation>
    <scope>NUCLEOTIDE SEQUENCE [LARGE SCALE GENOMIC DNA]</scope>
    <source>
        <strain evidence="2">BUPM19</strain>
    </source>
</reference>
<evidence type="ECO:0008006" key="3">
    <source>
        <dbReference type="Google" id="ProtNLM"/>
    </source>
</evidence>
<gene>
    <name evidence="1" type="ORF">U2I54_21675</name>
</gene>
<organism evidence="1 2">
    <name type="scientific">Bacillus bingmayongensis</name>
    <dbReference type="NCBI Taxonomy" id="1150157"/>
    <lineage>
        <taxon>Bacteria</taxon>
        <taxon>Bacillati</taxon>
        <taxon>Bacillota</taxon>
        <taxon>Bacilli</taxon>
        <taxon>Bacillales</taxon>
        <taxon>Bacillaceae</taxon>
        <taxon>Bacillus</taxon>
    </lineage>
</organism>
<keyword evidence="2" id="KW-1185">Reference proteome</keyword>
<comment type="caution">
    <text evidence="1">The sequence shown here is derived from an EMBL/GenBank/DDBJ whole genome shotgun (WGS) entry which is preliminary data.</text>
</comment>
<dbReference type="Proteomes" id="UP001291930">
    <property type="component" value="Unassembled WGS sequence"/>
</dbReference>
<name>A0ABU5K1J3_9BACI</name>
<proteinExistence type="predicted"/>
<accession>A0ABU5K1J3</accession>
<protein>
    <recommendedName>
        <fullName evidence="3">HEPN domain-containing protein</fullName>
    </recommendedName>
</protein>